<dbReference type="NCBIfam" id="NF001246">
    <property type="entry name" value="PRK00218.1-2"/>
    <property type="match status" value="1"/>
</dbReference>
<dbReference type="RefSeq" id="WP_047879400.1">
    <property type="nucleotide sequence ID" value="NZ_LDOT01000020.1"/>
</dbReference>
<dbReference type="STRING" id="1195763.ABT56_13430"/>
<keyword evidence="2 4" id="KW-0963">Cytoplasm</keyword>
<evidence type="ECO:0000313" key="6">
    <source>
        <dbReference type="Proteomes" id="UP000036097"/>
    </source>
</evidence>
<keyword evidence="3 4" id="KW-0472">Membrane</keyword>
<evidence type="ECO:0000313" key="5">
    <source>
        <dbReference type="EMBL" id="KLV04724.1"/>
    </source>
</evidence>
<name>A0A0J1GZ22_9GAMM</name>
<evidence type="ECO:0000256" key="3">
    <source>
        <dbReference type="ARBA" id="ARBA00023136"/>
    </source>
</evidence>
<dbReference type="InterPro" id="IPR035932">
    <property type="entry name" value="HflD-like_sf"/>
</dbReference>
<organism evidence="5 6">
    <name type="scientific">Photobacterium aquae</name>
    <dbReference type="NCBI Taxonomy" id="1195763"/>
    <lineage>
        <taxon>Bacteria</taxon>
        <taxon>Pseudomonadati</taxon>
        <taxon>Pseudomonadota</taxon>
        <taxon>Gammaproteobacteria</taxon>
        <taxon>Vibrionales</taxon>
        <taxon>Vibrionaceae</taxon>
        <taxon>Photobacterium</taxon>
    </lineage>
</organism>
<comment type="similarity">
    <text evidence="4">Belongs to the HflD family.</text>
</comment>
<accession>A0A0J1GZ22</accession>
<dbReference type="PATRIC" id="fig|1195763.3.peg.2847"/>
<dbReference type="Proteomes" id="UP000036097">
    <property type="component" value="Unassembled WGS sequence"/>
</dbReference>
<dbReference type="Gene3D" id="1.10.3890.10">
    <property type="entry name" value="HflD-like"/>
    <property type="match status" value="1"/>
</dbReference>
<sequence>MAYTVYDRTIAFAGICQAAKLVQKVARDGHCDDDALEACLKSIMATNPANTIDIFGSEANLRIGLETLAAEIDNSPSGNELTRYLISVMALERKLASRRDCMAQLGDRIDTAKRQVVHFDLMEDQMISNLASIYLDIISPLGPRIQVTGTPAQLQQQSVQHKVRALLLAAIRSAVLWRQVGGKRRHILFGRKQMVQQAKILLARN</sequence>
<evidence type="ECO:0000256" key="2">
    <source>
        <dbReference type="ARBA" id="ARBA00022490"/>
    </source>
</evidence>
<dbReference type="SUPFAM" id="SSF101322">
    <property type="entry name" value="YcfC-like"/>
    <property type="match status" value="1"/>
</dbReference>
<gene>
    <name evidence="4" type="primary">hflD</name>
    <name evidence="5" type="ORF">ABT56_13430</name>
</gene>
<dbReference type="EMBL" id="LDOT01000020">
    <property type="protein sequence ID" value="KLV04724.1"/>
    <property type="molecule type" value="Genomic_DNA"/>
</dbReference>
<dbReference type="HAMAP" id="MF_00695">
    <property type="entry name" value="HflD_protein"/>
    <property type="match status" value="1"/>
</dbReference>
<evidence type="ECO:0000256" key="4">
    <source>
        <dbReference type="HAMAP-Rule" id="MF_00695"/>
    </source>
</evidence>
<keyword evidence="1 4" id="KW-1003">Cell membrane</keyword>
<keyword evidence="6" id="KW-1185">Reference proteome</keyword>
<dbReference type="GO" id="GO:0005886">
    <property type="term" value="C:plasma membrane"/>
    <property type="evidence" value="ECO:0007669"/>
    <property type="project" value="UniProtKB-SubCell"/>
</dbReference>
<dbReference type="Pfam" id="PF04356">
    <property type="entry name" value="DUF489"/>
    <property type="match status" value="1"/>
</dbReference>
<evidence type="ECO:0000256" key="1">
    <source>
        <dbReference type="ARBA" id="ARBA00022475"/>
    </source>
</evidence>
<comment type="caution">
    <text evidence="5">The sequence shown here is derived from an EMBL/GenBank/DDBJ whole genome shotgun (WGS) entry which is preliminary data.</text>
</comment>
<dbReference type="PANTHER" id="PTHR38100:SF1">
    <property type="entry name" value="HIGH FREQUENCY LYSOGENIZATION PROTEIN HFLD"/>
    <property type="match status" value="1"/>
</dbReference>
<protein>
    <recommendedName>
        <fullName evidence="4">High frequency lysogenization protein HflD homolog</fullName>
    </recommendedName>
</protein>
<proteinExistence type="inferred from homology"/>
<dbReference type="AlphaFoldDB" id="A0A0J1GZ22"/>
<dbReference type="PANTHER" id="PTHR38100">
    <property type="entry name" value="HIGH FREQUENCY LYSOGENIZATION PROTEIN HFLD"/>
    <property type="match status" value="1"/>
</dbReference>
<dbReference type="GO" id="GO:0005737">
    <property type="term" value="C:cytoplasm"/>
    <property type="evidence" value="ECO:0007669"/>
    <property type="project" value="UniProtKB-SubCell"/>
</dbReference>
<dbReference type="NCBIfam" id="NF001248">
    <property type="entry name" value="PRK00218.1-4"/>
    <property type="match status" value="1"/>
</dbReference>
<dbReference type="InterPro" id="IPR007451">
    <property type="entry name" value="HflD"/>
</dbReference>
<comment type="subcellular location">
    <subcellularLocation>
        <location evidence="4">Cytoplasm</location>
    </subcellularLocation>
    <subcellularLocation>
        <location evidence="4">Cell membrane</location>
        <topology evidence="4">Peripheral membrane protein</topology>
        <orientation evidence="4">Cytoplasmic side</orientation>
    </subcellularLocation>
</comment>
<dbReference type="OrthoDB" id="9788031at2"/>
<reference evidence="5 6" key="1">
    <citation type="submission" date="2015-05" db="EMBL/GenBank/DDBJ databases">
        <title>Photobacterium galathea sp. nov.</title>
        <authorList>
            <person name="Machado H."/>
            <person name="Gram L."/>
        </authorList>
    </citation>
    <scope>NUCLEOTIDE SEQUENCE [LARGE SCALE GENOMIC DNA]</scope>
    <source>
        <strain evidence="5 6">CGMCC 1.12159</strain>
    </source>
</reference>